<sequence length="70" mass="8474">MRKSRKDYYAYLRRYQLHLHQRQKTTMKVCQGDNLEILDYDTNSEDDFQLPKTTKLRCHSKSNTSALPHR</sequence>
<accession>A0A653DMA7</accession>
<name>A0A653DMA7_CALMS</name>
<organism evidence="1 2">
    <name type="scientific">Callosobruchus maculatus</name>
    <name type="common">Southern cowpea weevil</name>
    <name type="synonym">Pulse bruchid</name>
    <dbReference type="NCBI Taxonomy" id="64391"/>
    <lineage>
        <taxon>Eukaryota</taxon>
        <taxon>Metazoa</taxon>
        <taxon>Ecdysozoa</taxon>
        <taxon>Arthropoda</taxon>
        <taxon>Hexapoda</taxon>
        <taxon>Insecta</taxon>
        <taxon>Pterygota</taxon>
        <taxon>Neoptera</taxon>
        <taxon>Endopterygota</taxon>
        <taxon>Coleoptera</taxon>
        <taxon>Polyphaga</taxon>
        <taxon>Cucujiformia</taxon>
        <taxon>Chrysomeloidea</taxon>
        <taxon>Chrysomelidae</taxon>
        <taxon>Bruchinae</taxon>
        <taxon>Bruchini</taxon>
        <taxon>Callosobruchus</taxon>
    </lineage>
</organism>
<evidence type="ECO:0000313" key="2">
    <source>
        <dbReference type="Proteomes" id="UP000410492"/>
    </source>
</evidence>
<keyword evidence="2" id="KW-1185">Reference proteome</keyword>
<protein>
    <submittedName>
        <fullName evidence="1">Uncharacterized protein</fullName>
    </submittedName>
</protein>
<reference evidence="1 2" key="1">
    <citation type="submission" date="2019-01" db="EMBL/GenBank/DDBJ databases">
        <authorList>
            <person name="Sayadi A."/>
        </authorList>
    </citation>
    <scope>NUCLEOTIDE SEQUENCE [LARGE SCALE GENOMIC DNA]</scope>
</reference>
<proteinExistence type="predicted"/>
<dbReference type="EMBL" id="CAACVG010013150">
    <property type="protein sequence ID" value="VEN61346.1"/>
    <property type="molecule type" value="Genomic_DNA"/>
</dbReference>
<dbReference type="AlphaFoldDB" id="A0A653DMA7"/>
<evidence type="ECO:0000313" key="1">
    <source>
        <dbReference type="EMBL" id="VEN61346.1"/>
    </source>
</evidence>
<dbReference type="Proteomes" id="UP000410492">
    <property type="component" value="Unassembled WGS sequence"/>
</dbReference>
<gene>
    <name evidence="1" type="ORF">CALMAC_LOCUS18779</name>
</gene>